<name>A0ABT1F5L2_9GAMM</name>
<comment type="caution">
    <text evidence="2">The sequence shown here is derived from an EMBL/GenBank/DDBJ whole genome shotgun (WGS) entry which is preliminary data.</text>
</comment>
<dbReference type="InterPro" id="IPR036868">
    <property type="entry name" value="TusA-like_sf"/>
</dbReference>
<dbReference type="RefSeq" id="WP_253564302.1">
    <property type="nucleotide sequence ID" value="NZ_JAMZEK010000001.1"/>
</dbReference>
<accession>A0ABT1F5L2</accession>
<sequence length="79" mass="8290">MPVELDLRHLCAPEPMLRALAAAGELAPGASLAIIAPRLPRPLLMELAQLGFDAEPEAAAADGSVRVHIRRPCDDQAAA</sequence>
<gene>
    <name evidence="2" type="ORF">NC595_01175</name>
</gene>
<organism evidence="2 3">
    <name type="scientific">Dyella lutea</name>
    <dbReference type="NCBI Taxonomy" id="2950441"/>
    <lineage>
        <taxon>Bacteria</taxon>
        <taxon>Pseudomonadati</taxon>
        <taxon>Pseudomonadota</taxon>
        <taxon>Gammaproteobacteria</taxon>
        <taxon>Lysobacterales</taxon>
        <taxon>Rhodanobacteraceae</taxon>
        <taxon>Dyella</taxon>
    </lineage>
</organism>
<feature type="domain" description="DUF2249" evidence="1">
    <location>
        <begin position="4"/>
        <end position="71"/>
    </location>
</feature>
<protein>
    <submittedName>
        <fullName evidence="2">DUF2249 domain-containing protein</fullName>
    </submittedName>
</protein>
<dbReference type="InterPro" id="IPR018720">
    <property type="entry name" value="DUF2249"/>
</dbReference>
<reference evidence="2 3" key="1">
    <citation type="submission" date="2022-06" db="EMBL/GenBank/DDBJ databases">
        <title>Dyella sp. Sa strain:Sa Genome sequencing.</title>
        <authorList>
            <person name="Park S."/>
        </authorList>
    </citation>
    <scope>NUCLEOTIDE SEQUENCE [LARGE SCALE GENOMIC DNA]</scope>
    <source>
        <strain evidence="2 3">Sa</strain>
    </source>
</reference>
<dbReference type="SUPFAM" id="SSF64307">
    <property type="entry name" value="SirA-like"/>
    <property type="match status" value="1"/>
</dbReference>
<dbReference type="Proteomes" id="UP001204615">
    <property type="component" value="Unassembled WGS sequence"/>
</dbReference>
<dbReference type="Pfam" id="PF10006">
    <property type="entry name" value="DUF2249"/>
    <property type="match status" value="1"/>
</dbReference>
<proteinExistence type="predicted"/>
<evidence type="ECO:0000313" key="3">
    <source>
        <dbReference type="Proteomes" id="UP001204615"/>
    </source>
</evidence>
<evidence type="ECO:0000259" key="1">
    <source>
        <dbReference type="Pfam" id="PF10006"/>
    </source>
</evidence>
<dbReference type="EMBL" id="JAMZEK010000001">
    <property type="protein sequence ID" value="MCP1372668.1"/>
    <property type="molecule type" value="Genomic_DNA"/>
</dbReference>
<evidence type="ECO:0000313" key="2">
    <source>
        <dbReference type="EMBL" id="MCP1372668.1"/>
    </source>
</evidence>
<keyword evidence="3" id="KW-1185">Reference proteome</keyword>